<comment type="caution">
    <text evidence="1">The sequence shown here is derived from an EMBL/GenBank/DDBJ whole genome shotgun (WGS) entry which is preliminary data.</text>
</comment>
<gene>
    <name evidence="1" type="ORF">ACFO3O_21490</name>
</gene>
<proteinExistence type="predicted"/>
<keyword evidence="2" id="KW-1185">Reference proteome</keyword>
<dbReference type="Proteomes" id="UP001596043">
    <property type="component" value="Unassembled WGS sequence"/>
</dbReference>
<accession>A0ABV9I2F0</accession>
<dbReference type="EMBL" id="JBHSFV010000021">
    <property type="protein sequence ID" value="MFC4636494.1"/>
    <property type="molecule type" value="Genomic_DNA"/>
</dbReference>
<evidence type="ECO:0008006" key="3">
    <source>
        <dbReference type="Google" id="ProtNLM"/>
    </source>
</evidence>
<evidence type="ECO:0000313" key="1">
    <source>
        <dbReference type="EMBL" id="MFC4636494.1"/>
    </source>
</evidence>
<organism evidence="1 2">
    <name type="scientific">Dokdonia ponticola</name>
    <dbReference type="NCBI Taxonomy" id="2041041"/>
    <lineage>
        <taxon>Bacteria</taxon>
        <taxon>Pseudomonadati</taxon>
        <taxon>Bacteroidota</taxon>
        <taxon>Flavobacteriia</taxon>
        <taxon>Flavobacteriales</taxon>
        <taxon>Flavobacteriaceae</taxon>
        <taxon>Dokdonia</taxon>
    </lineage>
</organism>
<protein>
    <recommendedName>
        <fullName evidence="3">Lipocalin-like domain-containing protein</fullName>
    </recommendedName>
</protein>
<dbReference type="RefSeq" id="WP_379982740.1">
    <property type="nucleotide sequence ID" value="NZ_JBHSFV010000021.1"/>
</dbReference>
<name>A0ABV9I2F0_9FLAO</name>
<evidence type="ECO:0000313" key="2">
    <source>
        <dbReference type="Proteomes" id="UP001596043"/>
    </source>
</evidence>
<reference evidence="2" key="1">
    <citation type="journal article" date="2019" name="Int. J. Syst. Evol. Microbiol.">
        <title>The Global Catalogue of Microorganisms (GCM) 10K type strain sequencing project: providing services to taxonomists for standard genome sequencing and annotation.</title>
        <authorList>
            <consortium name="The Broad Institute Genomics Platform"/>
            <consortium name="The Broad Institute Genome Sequencing Center for Infectious Disease"/>
            <person name="Wu L."/>
            <person name="Ma J."/>
        </authorList>
    </citation>
    <scope>NUCLEOTIDE SEQUENCE [LARGE SCALE GENOMIC DNA]</scope>
    <source>
        <strain evidence="2">YJ-61-S</strain>
    </source>
</reference>
<sequence length="104" mass="12007">MGLIGIWETYEDDGHNKIVVTFYKDSVITELYGGVHHTNSNWTVDSSKIYFTNIKLLDTILSDVTYKYTLNNTKDTLSLNFPQKSKRVTVLFNKATTNIFFDKD</sequence>